<organism evidence="14 15">
    <name type="scientific">Fragariocoptes setiger</name>
    <dbReference type="NCBI Taxonomy" id="1670756"/>
    <lineage>
        <taxon>Eukaryota</taxon>
        <taxon>Metazoa</taxon>
        <taxon>Ecdysozoa</taxon>
        <taxon>Arthropoda</taxon>
        <taxon>Chelicerata</taxon>
        <taxon>Arachnida</taxon>
        <taxon>Acari</taxon>
        <taxon>Acariformes</taxon>
        <taxon>Trombidiformes</taxon>
        <taxon>Prostigmata</taxon>
        <taxon>Eupodina</taxon>
        <taxon>Eriophyoidea</taxon>
        <taxon>Phytoptidae</taxon>
        <taxon>Fragariocoptes</taxon>
    </lineage>
</organism>
<dbReference type="SMART" id="SM00228">
    <property type="entry name" value="PDZ"/>
    <property type="match status" value="1"/>
</dbReference>
<dbReference type="InterPro" id="IPR036034">
    <property type="entry name" value="PDZ_sf"/>
</dbReference>
<dbReference type="Proteomes" id="UP000825002">
    <property type="component" value="Unassembled WGS sequence"/>
</dbReference>
<evidence type="ECO:0000256" key="5">
    <source>
        <dbReference type="ARBA" id="ARBA00022741"/>
    </source>
</evidence>
<dbReference type="SUPFAM" id="SSF50156">
    <property type="entry name" value="PDZ domain-like"/>
    <property type="match status" value="1"/>
</dbReference>
<feature type="domain" description="PDZ" evidence="12">
    <location>
        <begin position="540"/>
        <end position="629"/>
    </location>
</feature>
<feature type="compositionally biased region" description="Polar residues" evidence="10">
    <location>
        <begin position="407"/>
        <end position="423"/>
    </location>
</feature>
<feature type="region of interest" description="Disordered" evidence="10">
    <location>
        <begin position="1"/>
        <end position="50"/>
    </location>
</feature>
<dbReference type="CDD" id="cd05609">
    <property type="entry name" value="STKc_MAST"/>
    <property type="match status" value="1"/>
</dbReference>
<dbReference type="EC" id="2.7.11.1" evidence="2"/>
<feature type="compositionally biased region" description="Low complexity" evidence="10">
    <location>
        <begin position="501"/>
        <end position="521"/>
    </location>
</feature>
<dbReference type="PROSITE" id="PS50011">
    <property type="entry name" value="PROTEIN_KINASE_DOM"/>
    <property type="match status" value="1"/>
</dbReference>
<feature type="region of interest" description="Disordered" evidence="10">
    <location>
        <begin position="479"/>
        <end position="531"/>
    </location>
</feature>
<feature type="compositionally biased region" description="Basic residues" evidence="10">
    <location>
        <begin position="680"/>
        <end position="690"/>
    </location>
</feature>
<evidence type="ECO:0000313" key="15">
    <source>
        <dbReference type="Proteomes" id="UP000825002"/>
    </source>
</evidence>
<comment type="catalytic activity">
    <reaction evidence="8">
        <text>L-threonyl-[protein] + ATP = O-phospho-L-threonyl-[protein] + ADP + H(+)</text>
        <dbReference type="Rhea" id="RHEA:46608"/>
        <dbReference type="Rhea" id="RHEA-COMP:11060"/>
        <dbReference type="Rhea" id="RHEA-COMP:11605"/>
        <dbReference type="ChEBI" id="CHEBI:15378"/>
        <dbReference type="ChEBI" id="CHEBI:30013"/>
        <dbReference type="ChEBI" id="CHEBI:30616"/>
        <dbReference type="ChEBI" id="CHEBI:61977"/>
        <dbReference type="ChEBI" id="CHEBI:456216"/>
        <dbReference type="EC" id="2.7.11.1"/>
    </reaction>
</comment>
<comment type="caution">
    <text evidence="14">The sequence shown here is derived from an EMBL/GenBank/DDBJ whole genome shotgun (WGS) entry which is preliminary data.</text>
</comment>
<feature type="compositionally biased region" description="Low complexity" evidence="10">
    <location>
        <begin position="439"/>
        <end position="452"/>
    </location>
</feature>
<dbReference type="PROSITE" id="PS00108">
    <property type="entry name" value="PROTEIN_KINASE_ST"/>
    <property type="match status" value="1"/>
</dbReference>
<evidence type="ECO:0000256" key="1">
    <source>
        <dbReference type="ARBA" id="ARBA00009903"/>
    </source>
</evidence>
<dbReference type="InterPro" id="IPR037711">
    <property type="entry name" value="MAST"/>
</dbReference>
<feature type="compositionally biased region" description="Polar residues" evidence="10">
    <location>
        <begin position="479"/>
        <end position="488"/>
    </location>
</feature>
<feature type="compositionally biased region" description="Basic and acidic residues" evidence="10">
    <location>
        <begin position="396"/>
        <end position="406"/>
    </location>
</feature>
<feature type="domain" description="AGC-kinase C-terminal" evidence="13">
    <location>
        <begin position="327"/>
        <end position="398"/>
    </location>
</feature>
<dbReference type="EMBL" id="JAIFTH010001009">
    <property type="protein sequence ID" value="KAG9508754.1"/>
    <property type="molecule type" value="Genomic_DNA"/>
</dbReference>
<dbReference type="Gene3D" id="2.30.42.10">
    <property type="match status" value="1"/>
</dbReference>
<gene>
    <name evidence="14" type="primary">Mast3</name>
    <name evidence="14" type="ORF">GZH46_02744</name>
</gene>
<proteinExistence type="inferred from homology"/>
<feature type="compositionally biased region" description="Acidic residues" evidence="10">
    <location>
        <begin position="364"/>
        <end position="378"/>
    </location>
</feature>
<evidence type="ECO:0000256" key="4">
    <source>
        <dbReference type="ARBA" id="ARBA00022679"/>
    </source>
</evidence>
<dbReference type="PANTHER" id="PTHR24356">
    <property type="entry name" value="SERINE/THREONINE-PROTEIN KINASE"/>
    <property type="match status" value="1"/>
</dbReference>
<evidence type="ECO:0000259" key="13">
    <source>
        <dbReference type="PROSITE" id="PS51285"/>
    </source>
</evidence>
<evidence type="ECO:0000256" key="10">
    <source>
        <dbReference type="SAM" id="MobiDB-lite"/>
    </source>
</evidence>
<dbReference type="InterPro" id="IPR008271">
    <property type="entry name" value="Ser/Thr_kinase_AS"/>
</dbReference>
<dbReference type="Pfam" id="PF00069">
    <property type="entry name" value="Pkinase"/>
    <property type="match status" value="1"/>
</dbReference>
<keyword evidence="3" id="KW-0723">Serine/threonine-protein kinase</keyword>
<evidence type="ECO:0000313" key="14">
    <source>
        <dbReference type="EMBL" id="KAG9508754.1"/>
    </source>
</evidence>
<comment type="similarity">
    <text evidence="1">Belongs to the protein kinase superfamily. AGC Ser/Thr protein kinase family.</text>
</comment>
<dbReference type="InterPro" id="IPR000719">
    <property type="entry name" value="Prot_kinase_dom"/>
</dbReference>
<dbReference type="SMART" id="SM00220">
    <property type="entry name" value="S_TKc"/>
    <property type="match status" value="1"/>
</dbReference>
<protein>
    <recommendedName>
        <fullName evidence="2">non-specific serine/threonine protein kinase</fullName>
        <ecNumber evidence="2">2.7.11.1</ecNumber>
    </recommendedName>
</protein>
<keyword evidence="15" id="KW-1185">Reference proteome</keyword>
<dbReference type="GO" id="GO:0016301">
    <property type="term" value="F:kinase activity"/>
    <property type="evidence" value="ECO:0007669"/>
    <property type="project" value="UniProtKB-KW"/>
</dbReference>
<feature type="compositionally biased region" description="Low complexity" evidence="10">
    <location>
        <begin position="379"/>
        <end position="390"/>
    </location>
</feature>
<feature type="domain" description="Protein kinase" evidence="11">
    <location>
        <begin position="53"/>
        <end position="326"/>
    </location>
</feature>
<sequence>MSHNNAGANTTATSTTTTSTTPSTTTTSTTTTTTYTTSSNDGPKSTQPSKDDYETIKLISHGAFGAVYLVRHKETRKRYAMKKISKHRLAMRNQVDQVFAERDIMSYSDNPFVVSMFCSFETKRHLCMVMEYVEGGDCATLLKSGPLPLDLARFYFSEAILAVDYLHNCGIVHRDLKPDNLLITAWGHIKLTDFGLSKTGLMNHTTSLFEGYLEEETKQFRDLQVFGTPNYIAPEVILRQGYGKPVDYWSMGIILYEFLVGCVPFISDTPEELFEHVIHDDIEWPADDDWPLPYEAKDLITQLLQKDPKERLGTNGAQEIKNHPFFSEISWDDLLRQKAAFVPQLEDEEDTSYFDTRSDRYTDVDSDDDDDTNGDTDDGSSIFSSFSSCSPRYNRTQRDTDREASRNSDNSTHSGSGDYSIASSTLGKQTSAAALSPLQHQVQHLQLKQSSSASSIHPDREQASPMTSEYLFSALSLEPSNQVNQSSPDPRRSASLSIEKAPTTPALSSASSSRDPSPARTHLSGTVSPSMHLCDQLKPPIVILRSPHKGFGFTFRSICVYFGDSDAYTLHHLVSSVENNSPAFEAGLRKGDLITHINEQRVQGLLHSQVSQLILSERNKIILRTTPLEQTTIKSDGRRRNPMASKLVKRTLNLKVDGKRSALTSKLRKNQAKRTDSDRRRRSSMLRRLSKTSSDVIKLNQKPI</sequence>
<keyword evidence="6 14" id="KW-0418">Kinase</keyword>
<evidence type="ECO:0000259" key="11">
    <source>
        <dbReference type="PROSITE" id="PS50011"/>
    </source>
</evidence>
<feature type="region of interest" description="Disordered" evidence="10">
    <location>
        <begin position="665"/>
        <end position="704"/>
    </location>
</feature>
<evidence type="ECO:0000256" key="7">
    <source>
        <dbReference type="ARBA" id="ARBA00022840"/>
    </source>
</evidence>
<dbReference type="InterPro" id="IPR050236">
    <property type="entry name" value="Ser_Thr_kinase_AGC"/>
</dbReference>
<dbReference type="Pfam" id="PF17820">
    <property type="entry name" value="PDZ_6"/>
    <property type="match status" value="1"/>
</dbReference>
<dbReference type="InterPro" id="IPR011009">
    <property type="entry name" value="Kinase-like_dom_sf"/>
</dbReference>
<dbReference type="InterPro" id="IPR001478">
    <property type="entry name" value="PDZ"/>
</dbReference>
<accession>A0ABQ7S5Q6</accession>
<feature type="compositionally biased region" description="Low complexity" evidence="10">
    <location>
        <begin position="10"/>
        <end position="39"/>
    </location>
</feature>
<evidence type="ECO:0000256" key="2">
    <source>
        <dbReference type="ARBA" id="ARBA00012513"/>
    </source>
</evidence>
<dbReference type="Gene3D" id="1.10.510.10">
    <property type="entry name" value="Transferase(Phosphotransferase) domain 1"/>
    <property type="match status" value="1"/>
</dbReference>
<comment type="catalytic activity">
    <reaction evidence="9">
        <text>L-seryl-[protein] + ATP = O-phospho-L-seryl-[protein] + ADP + H(+)</text>
        <dbReference type="Rhea" id="RHEA:17989"/>
        <dbReference type="Rhea" id="RHEA-COMP:9863"/>
        <dbReference type="Rhea" id="RHEA-COMP:11604"/>
        <dbReference type="ChEBI" id="CHEBI:15378"/>
        <dbReference type="ChEBI" id="CHEBI:29999"/>
        <dbReference type="ChEBI" id="CHEBI:30616"/>
        <dbReference type="ChEBI" id="CHEBI:83421"/>
        <dbReference type="ChEBI" id="CHEBI:456216"/>
        <dbReference type="EC" id="2.7.11.1"/>
    </reaction>
</comment>
<reference evidence="14 15" key="1">
    <citation type="submission" date="2020-10" db="EMBL/GenBank/DDBJ databases">
        <authorList>
            <person name="Klimov P.B."/>
            <person name="Dyachkov S.M."/>
            <person name="Chetverikov P.E."/>
        </authorList>
    </citation>
    <scope>NUCLEOTIDE SEQUENCE [LARGE SCALE GENOMIC DNA]</scope>
    <source>
        <strain evidence="14">BMOC 18-1129-001#AD2665</strain>
        <tissue evidence="14">Entire mites</tissue>
    </source>
</reference>
<feature type="region of interest" description="Disordered" evidence="10">
    <location>
        <begin position="346"/>
        <end position="423"/>
    </location>
</feature>
<dbReference type="PANTHER" id="PTHR24356:SF414">
    <property type="entry name" value="NON-SPECIFIC SERINE_THREONINE PROTEIN KINASE"/>
    <property type="match status" value="1"/>
</dbReference>
<dbReference type="Gene3D" id="3.30.200.20">
    <property type="entry name" value="Phosphorylase Kinase, domain 1"/>
    <property type="match status" value="1"/>
</dbReference>
<name>A0ABQ7S5Q6_9ACAR</name>
<evidence type="ECO:0000259" key="12">
    <source>
        <dbReference type="PROSITE" id="PS50106"/>
    </source>
</evidence>
<dbReference type="PROSITE" id="PS51285">
    <property type="entry name" value="AGC_KINASE_CTER"/>
    <property type="match status" value="1"/>
</dbReference>
<keyword evidence="4" id="KW-0808">Transferase</keyword>
<evidence type="ECO:0000256" key="6">
    <source>
        <dbReference type="ARBA" id="ARBA00022777"/>
    </source>
</evidence>
<evidence type="ECO:0000256" key="8">
    <source>
        <dbReference type="ARBA" id="ARBA00047899"/>
    </source>
</evidence>
<feature type="region of interest" description="Disordered" evidence="10">
    <location>
        <begin position="439"/>
        <end position="464"/>
    </location>
</feature>
<dbReference type="CDD" id="cd06705">
    <property type="entry name" value="PDZ_MAST"/>
    <property type="match status" value="1"/>
</dbReference>
<dbReference type="InterPro" id="IPR000961">
    <property type="entry name" value="AGC-kinase_C"/>
</dbReference>
<dbReference type="SUPFAM" id="SSF56112">
    <property type="entry name" value="Protein kinase-like (PK-like)"/>
    <property type="match status" value="1"/>
</dbReference>
<keyword evidence="7" id="KW-0067">ATP-binding</keyword>
<dbReference type="InterPro" id="IPR041489">
    <property type="entry name" value="PDZ_6"/>
</dbReference>
<keyword evidence="5" id="KW-0547">Nucleotide-binding</keyword>
<evidence type="ECO:0000256" key="9">
    <source>
        <dbReference type="ARBA" id="ARBA00048679"/>
    </source>
</evidence>
<dbReference type="PROSITE" id="PS50106">
    <property type="entry name" value="PDZ"/>
    <property type="match status" value="1"/>
</dbReference>
<evidence type="ECO:0000256" key="3">
    <source>
        <dbReference type="ARBA" id="ARBA00022527"/>
    </source>
</evidence>